<comment type="caution">
    <text evidence="3">The sequence shown here is derived from an EMBL/GenBank/DDBJ whole genome shotgun (WGS) entry which is preliminary data.</text>
</comment>
<protein>
    <submittedName>
        <fullName evidence="3">Response regulator</fullName>
    </submittedName>
</protein>
<dbReference type="Proteomes" id="UP000248795">
    <property type="component" value="Unassembled WGS sequence"/>
</dbReference>
<dbReference type="GO" id="GO:0000160">
    <property type="term" value="P:phosphorelay signal transduction system"/>
    <property type="evidence" value="ECO:0007669"/>
    <property type="project" value="InterPro"/>
</dbReference>
<dbReference type="AlphaFoldDB" id="A0A2W2CEU6"/>
<proteinExistence type="predicted"/>
<reference evidence="4" key="1">
    <citation type="submission" date="2018-06" db="EMBL/GenBank/DDBJ databases">
        <title>Aestuariibacter litoralis strain KCTC 52945T.</title>
        <authorList>
            <person name="Li X."/>
            <person name="Salam N."/>
            <person name="Li J.-L."/>
            <person name="Chen Y.-M."/>
            <person name="Yang Z.-W."/>
            <person name="Zhang L.-Y."/>
            <person name="Han M.-X."/>
            <person name="Xiao M."/>
            <person name="Li W.-J."/>
        </authorList>
    </citation>
    <scope>NUCLEOTIDE SEQUENCE [LARGE SCALE GENOMIC DNA]</scope>
    <source>
        <strain evidence="4">KCTC 52945</strain>
    </source>
</reference>
<keyword evidence="1" id="KW-0597">Phosphoprotein</keyword>
<sequence length="127" mass="13086">MPWLKGKRILVVEDEALIAVMVEDMLIEMGSVVVGPAATIEQALALARAEQIDGAVLDVNVRGERIDPVADALAARGVPMLFATGYGEVKLGSGAAATVIDKPYTQDKLARGLAAAMGGAALRQSAG</sequence>
<dbReference type="InterPro" id="IPR011006">
    <property type="entry name" value="CheY-like_superfamily"/>
</dbReference>
<dbReference type="SUPFAM" id="SSF52172">
    <property type="entry name" value="CheY-like"/>
    <property type="match status" value="1"/>
</dbReference>
<feature type="domain" description="Response regulatory" evidence="2">
    <location>
        <begin position="8"/>
        <end position="117"/>
    </location>
</feature>
<feature type="modified residue" description="4-aspartylphosphate" evidence="1">
    <location>
        <position position="58"/>
    </location>
</feature>
<dbReference type="RefSeq" id="WP_111196071.1">
    <property type="nucleotide sequence ID" value="NZ_QKVK01000001.1"/>
</dbReference>
<evidence type="ECO:0000256" key="1">
    <source>
        <dbReference type="PROSITE-ProRule" id="PRU00169"/>
    </source>
</evidence>
<dbReference type="Gene3D" id="3.40.50.2300">
    <property type="match status" value="1"/>
</dbReference>
<keyword evidence="4" id="KW-1185">Reference proteome</keyword>
<dbReference type="PROSITE" id="PS50110">
    <property type="entry name" value="RESPONSE_REGULATORY"/>
    <property type="match status" value="1"/>
</dbReference>
<name>A0A2W2CEU6_9HYPH</name>
<evidence type="ECO:0000313" key="4">
    <source>
        <dbReference type="Proteomes" id="UP000248795"/>
    </source>
</evidence>
<dbReference type="InterPro" id="IPR001789">
    <property type="entry name" value="Sig_transdc_resp-reg_receiver"/>
</dbReference>
<gene>
    <name evidence="3" type="ORF">DK847_02760</name>
</gene>
<evidence type="ECO:0000259" key="2">
    <source>
        <dbReference type="PROSITE" id="PS50110"/>
    </source>
</evidence>
<dbReference type="SMART" id="SM00448">
    <property type="entry name" value="REC"/>
    <property type="match status" value="1"/>
</dbReference>
<accession>A0A2W2CEU6</accession>
<dbReference type="EMBL" id="QKVK01000001">
    <property type="protein sequence ID" value="PZF78743.1"/>
    <property type="molecule type" value="Genomic_DNA"/>
</dbReference>
<evidence type="ECO:0000313" key="3">
    <source>
        <dbReference type="EMBL" id="PZF78743.1"/>
    </source>
</evidence>
<organism evidence="3 4">
    <name type="scientific">Aestuariivirga litoralis</name>
    <dbReference type="NCBI Taxonomy" id="2650924"/>
    <lineage>
        <taxon>Bacteria</taxon>
        <taxon>Pseudomonadati</taxon>
        <taxon>Pseudomonadota</taxon>
        <taxon>Alphaproteobacteria</taxon>
        <taxon>Hyphomicrobiales</taxon>
        <taxon>Aestuariivirgaceae</taxon>
        <taxon>Aestuariivirga</taxon>
    </lineage>
</organism>